<keyword evidence="2" id="KW-1133">Transmembrane helix</keyword>
<name>A0A4Q8ABZ6_9MICC</name>
<gene>
    <name evidence="3" type="ORF">EV380_1287</name>
</gene>
<accession>A0A4Q8ABZ6</accession>
<proteinExistence type="predicted"/>
<protein>
    <submittedName>
        <fullName evidence="3">Uncharacterized protein DUF2568</fullName>
    </submittedName>
</protein>
<comment type="caution">
    <text evidence="3">The sequence shown here is derived from an EMBL/GenBank/DDBJ whole genome shotgun (WGS) entry which is preliminary data.</text>
</comment>
<dbReference type="AlphaFoldDB" id="A0A4Q8ABZ6"/>
<evidence type="ECO:0000256" key="2">
    <source>
        <dbReference type="SAM" id="Phobius"/>
    </source>
</evidence>
<evidence type="ECO:0000256" key="1">
    <source>
        <dbReference type="SAM" id="MobiDB-lite"/>
    </source>
</evidence>
<dbReference type="InterPro" id="IPR021214">
    <property type="entry name" value="DUF2568"/>
</dbReference>
<evidence type="ECO:0000313" key="4">
    <source>
        <dbReference type="Proteomes" id="UP000292685"/>
    </source>
</evidence>
<dbReference type="Pfam" id="PF10823">
    <property type="entry name" value="DUF2568"/>
    <property type="match status" value="1"/>
</dbReference>
<keyword evidence="2" id="KW-0812">Transmembrane</keyword>
<reference evidence="3 4" key="1">
    <citation type="submission" date="2019-02" db="EMBL/GenBank/DDBJ databases">
        <title>Sequencing the genomes of 1000 actinobacteria strains.</title>
        <authorList>
            <person name="Klenk H.-P."/>
        </authorList>
    </citation>
    <scope>NUCLEOTIDE SEQUENCE [LARGE SCALE GENOMIC DNA]</scope>
    <source>
        <strain evidence="3 4">DSM 17364</strain>
    </source>
</reference>
<feature type="transmembrane region" description="Helical" evidence="2">
    <location>
        <begin position="34"/>
        <end position="54"/>
    </location>
</feature>
<sequence length="139" mass="14613">MTKTVNALAFLLEVALIGAIVMCAMAVWDLEPVTALAVAGLPAAILTAVFLTSTSKFRLRWPLRPLLAHMLFVAGAAALIGLGHLTFGWIFLALALVSVGLTWRLRATLNAPAKKQRGAQEDGGAGATIPQPSGRRAAR</sequence>
<dbReference type="Proteomes" id="UP000292685">
    <property type="component" value="Unassembled WGS sequence"/>
</dbReference>
<feature type="transmembrane region" description="Helical" evidence="2">
    <location>
        <begin position="89"/>
        <end position="107"/>
    </location>
</feature>
<keyword evidence="2" id="KW-0472">Membrane</keyword>
<keyword evidence="4" id="KW-1185">Reference proteome</keyword>
<feature type="transmembrane region" description="Helical" evidence="2">
    <location>
        <begin position="66"/>
        <end position="83"/>
    </location>
</feature>
<evidence type="ECO:0000313" key="3">
    <source>
        <dbReference type="EMBL" id="RZU61710.1"/>
    </source>
</evidence>
<dbReference type="EMBL" id="SHLA01000001">
    <property type="protein sequence ID" value="RZU61710.1"/>
    <property type="molecule type" value="Genomic_DNA"/>
</dbReference>
<feature type="region of interest" description="Disordered" evidence="1">
    <location>
        <begin position="115"/>
        <end position="139"/>
    </location>
</feature>
<organism evidence="3 4">
    <name type="scientific">Zhihengliuella halotolerans</name>
    <dbReference type="NCBI Taxonomy" id="370736"/>
    <lineage>
        <taxon>Bacteria</taxon>
        <taxon>Bacillati</taxon>
        <taxon>Actinomycetota</taxon>
        <taxon>Actinomycetes</taxon>
        <taxon>Micrococcales</taxon>
        <taxon>Micrococcaceae</taxon>
        <taxon>Zhihengliuella</taxon>
    </lineage>
</organism>
<dbReference type="RefSeq" id="WP_130450126.1">
    <property type="nucleotide sequence ID" value="NZ_SHLA01000001.1"/>
</dbReference>
<feature type="transmembrane region" description="Helical" evidence="2">
    <location>
        <begin position="7"/>
        <end position="28"/>
    </location>
</feature>